<dbReference type="SUPFAM" id="SSF160582">
    <property type="entry name" value="MbtH-like"/>
    <property type="match status" value="1"/>
</dbReference>
<dbReference type="AlphaFoldDB" id="A0A239JSC6"/>
<dbReference type="Gene3D" id="3.90.820.10">
    <property type="entry name" value="Structural Genomics, Unknown Function 30-nov-00 1gh9 Mol_id"/>
    <property type="match status" value="1"/>
</dbReference>
<name>A0A239JSC6_9ACTN</name>
<dbReference type="RefSeq" id="WP_143653324.1">
    <property type="nucleotide sequence ID" value="NZ_FZOD01000024.1"/>
</dbReference>
<dbReference type="Proteomes" id="UP000198282">
    <property type="component" value="Unassembled WGS sequence"/>
</dbReference>
<keyword evidence="2" id="KW-1185">Reference proteome</keyword>
<evidence type="ECO:0000313" key="1">
    <source>
        <dbReference type="EMBL" id="SNT08750.1"/>
    </source>
</evidence>
<proteinExistence type="predicted"/>
<reference evidence="1 2" key="1">
    <citation type="submission" date="2017-06" db="EMBL/GenBank/DDBJ databases">
        <authorList>
            <person name="Kim H.J."/>
            <person name="Triplett B.A."/>
        </authorList>
    </citation>
    <scope>NUCLEOTIDE SEQUENCE [LARGE SCALE GENOMIC DNA]</scope>
    <source>
        <strain evidence="1 2">CGMCC 4.2132</strain>
    </source>
</reference>
<dbReference type="InterPro" id="IPR038020">
    <property type="entry name" value="MbtH-like_sf"/>
</dbReference>
<protein>
    <submittedName>
        <fullName evidence="1">Uncharacterized conserved protein YbdZ, MbtH family</fullName>
    </submittedName>
</protein>
<organism evidence="1 2">
    <name type="scientific">Streptosporangium subroseum</name>
    <dbReference type="NCBI Taxonomy" id="106412"/>
    <lineage>
        <taxon>Bacteria</taxon>
        <taxon>Bacillati</taxon>
        <taxon>Actinomycetota</taxon>
        <taxon>Actinomycetes</taxon>
        <taxon>Streptosporangiales</taxon>
        <taxon>Streptosporangiaceae</taxon>
        <taxon>Streptosporangium</taxon>
    </lineage>
</organism>
<evidence type="ECO:0000313" key="2">
    <source>
        <dbReference type="Proteomes" id="UP000198282"/>
    </source>
</evidence>
<sequence>MSFPVVLNNEERYSLCSAGGEPPAGFEGPKEDRPTRIDRVRTDLRPLGVRQAPA</sequence>
<gene>
    <name evidence="1" type="ORF">SAMN05216276_10243</name>
</gene>
<dbReference type="EMBL" id="FZOD01000024">
    <property type="protein sequence ID" value="SNT08750.1"/>
    <property type="molecule type" value="Genomic_DNA"/>
</dbReference>
<accession>A0A239JSC6</accession>